<dbReference type="AlphaFoldDB" id="A0A6A7BXW1"/>
<dbReference type="Proteomes" id="UP000799421">
    <property type="component" value="Unassembled WGS sequence"/>
</dbReference>
<evidence type="ECO:0000313" key="2">
    <source>
        <dbReference type="Proteomes" id="UP000799421"/>
    </source>
</evidence>
<name>A0A6A7BXW1_9PEZI</name>
<accession>A0A6A7BXW1</accession>
<reference evidence="1" key="1">
    <citation type="journal article" date="2020" name="Stud. Mycol.">
        <title>101 Dothideomycetes genomes: a test case for predicting lifestyles and emergence of pathogens.</title>
        <authorList>
            <person name="Haridas S."/>
            <person name="Albert R."/>
            <person name="Binder M."/>
            <person name="Bloem J."/>
            <person name="Labutti K."/>
            <person name="Salamov A."/>
            <person name="Andreopoulos B."/>
            <person name="Baker S."/>
            <person name="Barry K."/>
            <person name="Bills G."/>
            <person name="Bluhm B."/>
            <person name="Cannon C."/>
            <person name="Castanera R."/>
            <person name="Culley D."/>
            <person name="Daum C."/>
            <person name="Ezra D."/>
            <person name="Gonzalez J."/>
            <person name="Henrissat B."/>
            <person name="Kuo A."/>
            <person name="Liang C."/>
            <person name="Lipzen A."/>
            <person name="Lutzoni F."/>
            <person name="Magnuson J."/>
            <person name="Mondo S."/>
            <person name="Nolan M."/>
            <person name="Ohm R."/>
            <person name="Pangilinan J."/>
            <person name="Park H.-J."/>
            <person name="Ramirez L."/>
            <person name="Alfaro M."/>
            <person name="Sun H."/>
            <person name="Tritt A."/>
            <person name="Yoshinaga Y."/>
            <person name="Zwiers L.-H."/>
            <person name="Turgeon B."/>
            <person name="Goodwin S."/>
            <person name="Spatafora J."/>
            <person name="Crous P."/>
            <person name="Grigoriev I."/>
        </authorList>
    </citation>
    <scope>NUCLEOTIDE SEQUENCE</scope>
    <source>
        <strain evidence="1">CBS 480.64</strain>
    </source>
</reference>
<dbReference type="EMBL" id="MU005985">
    <property type="protein sequence ID" value="KAF2860070.1"/>
    <property type="molecule type" value="Genomic_DNA"/>
</dbReference>
<evidence type="ECO:0000313" key="1">
    <source>
        <dbReference type="EMBL" id="KAF2860070.1"/>
    </source>
</evidence>
<sequence>MEQSTVHLISQLSSGFDALQAAYRILFSHTKGLERKLATAREQVRTASLYDEYTIALDLQYSIEDKAYTISESKTDAYSTTN</sequence>
<organism evidence="1 2">
    <name type="scientific">Piedraia hortae CBS 480.64</name>
    <dbReference type="NCBI Taxonomy" id="1314780"/>
    <lineage>
        <taxon>Eukaryota</taxon>
        <taxon>Fungi</taxon>
        <taxon>Dikarya</taxon>
        <taxon>Ascomycota</taxon>
        <taxon>Pezizomycotina</taxon>
        <taxon>Dothideomycetes</taxon>
        <taxon>Dothideomycetidae</taxon>
        <taxon>Capnodiales</taxon>
        <taxon>Piedraiaceae</taxon>
        <taxon>Piedraia</taxon>
    </lineage>
</organism>
<gene>
    <name evidence="1" type="ORF">K470DRAFT_79176</name>
</gene>
<proteinExistence type="predicted"/>
<keyword evidence="2" id="KW-1185">Reference proteome</keyword>
<protein>
    <submittedName>
        <fullName evidence="1">Uncharacterized protein</fullName>
    </submittedName>
</protein>